<evidence type="ECO:0000313" key="6">
    <source>
        <dbReference type="Proteomes" id="UP000198104"/>
    </source>
</evidence>
<feature type="domain" description="DNA methylase adenine-specific" evidence="4">
    <location>
        <begin position="284"/>
        <end position="410"/>
    </location>
</feature>
<protein>
    <recommendedName>
        <fullName evidence="4">DNA methylase adenine-specific domain-containing protein</fullName>
    </recommendedName>
</protein>
<keyword evidence="2" id="KW-0680">Restriction system</keyword>
<dbReference type="Gene3D" id="3.90.220.20">
    <property type="entry name" value="DNA methylase specificity domains"/>
    <property type="match status" value="1"/>
</dbReference>
<keyword evidence="6" id="KW-1185">Reference proteome</keyword>
<dbReference type="InterPro" id="IPR029063">
    <property type="entry name" value="SAM-dependent_MTases_sf"/>
</dbReference>
<dbReference type="AlphaFoldDB" id="A0A254PZL9"/>
<keyword evidence="3" id="KW-0238">DNA-binding</keyword>
<sequence>MNSNYENPAAIALVELMDLSRSNRNIEDAWLYALTWLAACRLTPANNIGGASGINGLLSRETWDRTTYSAIPVEAKNLIWGSKSDSTSESTERTQALSIVTKLIEKTNGQSWDVIDVPWSITGSSRINFLGGLTPELCDLLFTGIDAKTGDKIWIPFDQSGQLVIRAVRKGLKVVADGPGRQSQLHLKLLLAIESADHTNGGSVDFEVGTETNSRELNAEFLIATPPFGMRIQTGAGWHQWEGANLDQIGGDGIYQRHGPFIKVQLDRSDSWAVAAFWPRISRRAVFLVSPNVLFAKGQEQRLRENLLLNEGGLSAVTMLPTRQLSMTSMASVILQLDRNSLERQVRFTDATEMTIESKSTMKFSRILDLPRVVSLMSGKLEDPKTSITTGYEEIAMQDFNLVPTRYLRQSLTGPRRPLGVLVEVIRAPVTSKDPTALTIQEAGFPELDRWRAVSGPFSKTTSINVRKLEESMLREGDILLSIKGTLGKSALIGRVPTVDSSFQHTAMKQYGEPIFTEITLSPVVPSQSCIALRVADPGISPLQLFMYLRSDDFKNQIDSLRVGASVAHVTPRTLMNEIRVPIPEKSELDNYRQKYDELCDLEVSIEIADQRMVEIRNSLCPVHANLGTNQ</sequence>
<dbReference type="Proteomes" id="UP000198104">
    <property type="component" value="Unassembled WGS sequence"/>
</dbReference>
<evidence type="ECO:0000259" key="4">
    <source>
        <dbReference type="Pfam" id="PF02384"/>
    </source>
</evidence>
<evidence type="ECO:0000256" key="1">
    <source>
        <dbReference type="ARBA" id="ARBA00006594"/>
    </source>
</evidence>
<proteinExistence type="inferred from homology"/>
<dbReference type="RefSeq" id="WP_088527010.1">
    <property type="nucleotide sequence ID" value="NZ_NGUO01000006.1"/>
</dbReference>
<evidence type="ECO:0000256" key="2">
    <source>
        <dbReference type="ARBA" id="ARBA00022747"/>
    </source>
</evidence>
<dbReference type="InterPro" id="IPR003356">
    <property type="entry name" value="DNA_methylase_A-5"/>
</dbReference>
<evidence type="ECO:0000256" key="3">
    <source>
        <dbReference type="ARBA" id="ARBA00023125"/>
    </source>
</evidence>
<dbReference type="SUPFAM" id="SSF116734">
    <property type="entry name" value="DNA methylase specificity domain"/>
    <property type="match status" value="1"/>
</dbReference>
<accession>A0A254PZL9</accession>
<dbReference type="GO" id="GO:0009307">
    <property type="term" value="P:DNA restriction-modification system"/>
    <property type="evidence" value="ECO:0007669"/>
    <property type="project" value="UniProtKB-KW"/>
</dbReference>
<dbReference type="GO" id="GO:0008170">
    <property type="term" value="F:N-methyltransferase activity"/>
    <property type="evidence" value="ECO:0007669"/>
    <property type="project" value="InterPro"/>
</dbReference>
<dbReference type="SUPFAM" id="SSF53335">
    <property type="entry name" value="S-adenosyl-L-methionine-dependent methyltransferases"/>
    <property type="match status" value="1"/>
</dbReference>
<organism evidence="5 6">
    <name type="scientific">Polynucleobacter aenigmaticus</name>
    <dbReference type="NCBI Taxonomy" id="1743164"/>
    <lineage>
        <taxon>Bacteria</taxon>
        <taxon>Pseudomonadati</taxon>
        <taxon>Pseudomonadota</taxon>
        <taxon>Betaproteobacteria</taxon>
        <taxon>Burkholderiales</taxon>
        <taxon>Burkholderiaceae</taxon>
        <taxon>Polynucleobacter</taxon>
    </lineage>
</organism>
<dbReference type="Pfam" id="PF02384">
    <property type="entry name" value="N6_Mtase"/>
    <property type="match status" value="1"/>
</dbReference>
<dbReference type="EMBL" id="NGUO01000006">
    <property type="protein sequence ID" value="OWS71975.1"/>
    <property type="molecule type" value="Genomic_DNA"/>
</dbReference>
<comment type="similarity">
    <text evidence="1">Belongs to the N(4)/N(6)-methyltransferase family.</text>
</comment>
<dbReference type="InterPro" id="IPR044946">
    <property type="entry name" value="Restrct_endonuc_typeI_TRD_sf"/>
</dbReference>
<name>A0A254PZL9_9BURK</name>
<comment type="caution">
    <text evidence="5">The sequence shown here is derived from an EMBL/GenBank/DDBJ whole genome shotgun (WGS) entry which is preliminary data.</text>
</comment>
<dbReference type="OrthoDB" id="5298944at2"/>
<reference evidence="5 6" key="1">
    <citation type="submission" date="2017-05" db="EMBL/GenBank/DDBJ databases">
        <title>Polynucleobacter sp. MWH-K35W1 isolated from the permanently anoxic monimolimnion of a meromictic lake.</title>
        <authorList>
            <person name="Hahn M.W."/>
        </authorList>
    </citation>
    <scope>NUCLEOTIDE SEQUENCE [LARGE SCALE GENOMIC DNA]</scope>
    <source>
        <strain evidence="5 6">MWH-K35W1</strain>
    </source>
</reference>
<evidence type="ECO:0000313" key="5">
    <source>
        <dbReference type="EMBL" id="OWS71975.1"/>
    </source>
</evidence>
<dbReference type="Gene3D" id="3.40.50.150">
    <property type="entry name" value="Vaccinia Virus protein VP39"/>
    <property type="match status" value="1"/>
</dbReference>
<dbReference type="GO" id="GO:0003677">
    <property type="term" value="F:DNA binding"/>
    <property type="evidence" value="ECO:0007669"/>
    <property type="project" value="UniProtKB-KW"/>
</dbReference>
<gene>
    <name evidence="5" type="ORF">CBI30_03840</name>
</gene>